<feature type="compositionally biased region" description="Low complexity" evidence="1">
    <location>
        <begin position="16"/>
        <end position="32"/>
    </location>
</feature>
<evidence type="ECO:0000256" key="1">
    <source>
        <dbReference type="SAM" id="MobiDB-lite"/>
    </source>
</evidence>
<protein>
    <submittedName>
        <fullName evidence="3">NDP-sugar dehydratase or epimerase</fullName>
    </submittedName>
</protein>
<reference evidence="3 4" key="1">
    <citation type="submission" date="2020-05" db="EMBL/GenBank/DDBJ databases">
        <title>Draft genome sequence of Desulfovibrio psychrotolerans JS1T.</title>
        <authorList>
            <person name="Ueno A."/>
            <person name="Tamazawa S."/>
            <person name="Tamamura S."/>
            <person name="Murakami T."/>
            <person name="Kiyama T."/>
            <person name="Inomata H."/>
            <person name="Amano Y."/>
            <person name="Miyakawa K."/>
            <person name="Tamaki H."/>
            <person name="Naganuma T."/>
            <person name="Kaneko K."/>
        </authorList>
    </citation>
    <scope>NUCLEOTIDE SEQUENCE [LARGE SCALE GENOMIC DNA]</scope>
    <source>
        <strain evidence="3 4">JS1</strain>
    </source>
</reference>
<dbReference type="Gene3D" id="3.40.50.720">
    <property type="entry name" value="NAD(P)-binding Rossmann-like Domain"/>
    <property type="match status" value="1"/>
</dbReference>
<dbReference type="SUPFAM" id="SSF51735">
    <property type="entry name" value="NAD(P)-binding Rossmann-fold domains"/>
    <property type="match status" value="1"/>
</dbReference>
<feature type="region of interest" description="Disordered" evidence="1">
    <location>
        <begin position="1"/>
        <end position="38"/>
    </location>
</feature>
<dbReference type="PRINTS" id="PR01713">
    <property type="entry name" value="NUCEPIMERASE"/>
</dbReference>
<dbReference type="AlphaFoldDB" id="A0A7J0BS89"/>
<dbReference type="InterPro" id="IPR050177">
    <property type="entry name" value="Lipid_A_modif_metabolic_enz"/>
</dbReference>
<dbReference type="Proteomes" id="UP000503820">
    <property type="component" value="Unassembled WGS sequence"/>
</dbReference>
<evidence type="ECO:0000313" key="4">
    <source>
        <dbReference type="Proteomes" id="UP000503820"/>
    </source>
</evidence>
<accession>A0A7J0BS89</accession>
<proteinExistence type="predicted"/>
<dbReference type="InterPro" id="IPR036291">
    <property type="entry name" value="NAD(P)-bd_dom_sf"/>
</dbReference>
<sequence>MYQPRKPSQGQPIMPKTPETPQTPKTQKTPAAPGQPTHPQNACLVTGCAGFVGSHLTDALLSLGFPVVGVDIIPRAQAANLSDAFGNPAFRYVEHDITRHGVLKRCHEEYPRIGHVFHLAAVVMVAFSMEHPELTMATNYTATQALHAESREAGAQAFVFAGSAAEYGDDPRLPLREEYADPQTVHNSPYGRSKYLSSRLMQESGYGCSLRFFNIFGPRQDPSSPYSGVVSKFITQATAGDELAIFGDGGQTRDFIYVSDVVRSYLIAGGVIPNPATGLTAPLSGIYNVGTGSSITIRSLAEKAIATTGTGSSIRHAAPRAGDIYHSQADISLFTQTTAFAPQITFEEGLRRTIAWANSQHAAAGKA</sequence>
<dbReference type="EMBL" id="BLVP01000002">
    <property type="protein sequence ID" value="GFM36081.1"/>
    <property type="molecule type" value="Genomic_DNA"/>
</dbReference>
<feature type="domain" description="NAD-dependent epimerase/dehydratase" evidence="2">
    <location>
        <begin position="44"/>
        <end position="268"/>
    </location>
</feature>
<evidence type="ECO:0000313" key="3">
    <source>
        <dbReference type="EMBL" id="GFM36081.1"/>
    </source>
</evidence>
<dbReference type="InterPro" id="IPR001509">
    <property type="entry name" value="Epimerase_deHydtase"/>
</dbReference>
<dbReference type="Gene3D" id="3.90.25.10">
    <property type="entry name" value="UDP-galactose 4-epimerase, domain 1"/>
    <property type="match status" value="1"/>
</dbReference>
<name>A0A7J0BS89_9BACT</name>
<gene>
    <name evidence="3" type="ORF">DSM19430T_07650</name>
</gene>
<comment type="caution">
    <text evidence="3">The sequence shown here is derived from an EMBL/GenBank/DDBJ whole genome shotgun (WGS) entry which is preliminary data.</text>
</comment>
<dbReference type="PANTHER" id="PTHR43245">
    <property type="entry name" value="BIFUNCTIONAL POLYMYXIN RESISTANCE PROTEIN ARNA"/>
    <property type="match status" value="1"/>
</dbReference>
<dbReference type="Pfam" id="PF01370">
    <property type="entry name" value="Epimerase"/>
    <property type="match status" value="1"/>
</dbReference>
<evidence type="ECO:0000259" key="2">
    <source>
        <dbReference type="Pfam" id="PF01370"/>
    </source>
</evidence>
<keyword evidence="4" id="KW-1185">Reference proteome</keyword>
<feature type="compositionally biased region" description="Polar residues" evidence="1">
    <location>
        <begin position="1"/>
        <end position="11"/>
    </location>
</feature>
<dbReference type="PANTHER" id="PTHR43245:SF13">
    <property type="entry name" value="UDP-D-APIOSE_UDP-D-XYLOSE SYNTHASE 2"/>
    <property type="match status" value="1"/>
</dbReference>
<organism evidence="3 4">
    <name type="scientific">Desulfovibrio psychrotolerans</name>
    <dbReference type="NCBI Taxonomy" id="415242"/>
    <lineage>
        <taxon>Bacteria</taxon>
        <taxon>Pseudomonadati</taxon>
        <taxon>Thermodesulfobacteriota</taxon>
        <taxon>Desulfovibrionia</taxon>
        <taxon>Desulfovibrionales</taxon>
        <taxon>Desulfovibrionaceae</taxon>
        <taxon>Desulfovibrio</taxon>
    </lineage>
</organism>